<keyword evidence="8" id="KW-1185">Reference proteome</keyword>
<dbReference type="PANTHER" id="PTHR32295">
    <property type="entry name" value="IQ-DOMAIN 5-RELATED"/>
    <property type="match status" value="1"/>
</dbReference>
<proteinExistence type="inferred from homology"/>
<dbReference type="SMART" id="SM00015">
    <property type="entry name" value="IQ"/>
    <property type="match status" value="2"/>
</dbReference>
<evidence type="ECO:0000259" key="6">
    <source>
        <dbReference type="Pfam" id="PF13178"/>
    </source>
</evidence>
<dbReference type="AlphaFoldDB" id="A0A103XBJ7"/>
<organism evidence="7 8">
    <name type="scientific">Cynara cardunculus var. scolymus</name>
    <name type="common">Globe artichoke</name>
    <name type="synonym">Cynara scolymus</name>
    <dbReference type="NCBI Taxonomy" id="59895"/>
    <lineage>
        <taxon>Eukaryota</taxon>
        <taxon>Viridiplantae</taxon>
        <taxon>Streptophyta</taxon>
        <taxon>Embryophyta</taxon>
        <taxon>Tracheophyta</taxon>
        <taxon>Spermatophyta</taxon>
        <taxon>Magnoliopsida</taxon>
        <taxon>eudicotyledons</taxon>
        <taxon>Gunneridae</taxon>
        <taxon>Pentapetalae</taxon>
        <taxon>asterids</taxon>
        <taxon>campanulids</taxon>
        <taxon>Asterales</taxon>
        <taxon>Asteraceae</taxon>
        <taxon>Carduoideae</taxon>
        <taxon>Cardueae</taxon>
        <taxon>Carduinae</taxon>
        <taxon>Cynara</taxon>
    </lineage>
</organism>
<evidence type="ECO:0000256" key="5">
    <source>
        <dbReference type="SAM" id="MobiDB-lite"/>
    </source>
</evidence>
<dbReference type="PANTHER" id="PTHR32295:SF289">
    <property type="entry name" value="IQ MOTIF, EF-HAND BINDING, P-LOOP CONTAINING NUCLEOSIDE TRIPHOSPHATE HYDROLASE"/>
    <property type="match status" value="1"/>
</dbReference>
<reference evidence="7 8" key="1">
    <citation type="journal article" date="2016" name="Sci. Rep.">
        <title>The genome sequence of the outbreeding globe artichoke constructed de novo incorporating a phase-aware low-pass sequencing strategy of F1 progeny.</title>
        <authorList>
            <person name="Scaglione D."/>
            <person name="Reyes-Chin-Wo S."/>
            <person name="Acquadro A."/>
            <person name="Froenicke L."/>
            <person name="Portis E."/>
            <person name="Beitel C."/>
            <person name="Tirone M."/>
            <person name="Mauro R."/>
            <person name="Lo Monaco A."/>
            <person name="Mauromicale G."/>
            <person name="Faccioli P."/>
            <person name="Cattivelli L."/>
            <person name="Rieseberg L."/>
            <person name="Michelmore R."/>
            <person name="Lanteri S."/>
        </authorList>
    </citation>
    <scope>NUCLEOTIDE SEQUENCE [LARGE SCALE GENOMIC DNA]</scope>
    <source>
        <strain evidence="7">2C</strain>
    </source>
</reference>
<comment type="similarity">
    <text evidence="2">Belongs to the IQD family.</text>
</comment>
<dbReference type="STRING" id="59895.A0A103XBJ7"/>
<comment type="subunit">
    <text evidence="3">Binds to multiple calmodulin (CaM) in the presence of Ca(2+) and CaM-like proteins.</text>
</comment>
<evidence type="ECO:0000256" key="4">
    <source>
        <dbReference type="ARBA" id="ARBA00045534"/>
    </source>
</evidence>
<evidence type="ECO:0000256" key="3">
    <source>
        <dbReference type="ARBA" id="ARBA00024378"/>
    </source>
</evidence>
<feature type="region of interest" description="Disordered" evidence="5">
    <location>
        <begin position="267"/>
        <end position="289"/>
    </location>
</feature>
<dbReference type="Gene3D" id="1.20.5.190">
    <property type="match status" value="1"/>
</dbReference>
<evidence type="ECO:0000313" key="7">
    <source>
        <dbReference type="EMBL" id="KVH87681.1"/>
    </source>
</evidence>
<evidence type="ECO:0000256" key="1">
    <source>
        <dbReference type="ARBA" id="ARBA00022860"/>
    </source>
</evidence>
<dbReference type="Gramene" id="KVH87681">
    <property type="protein sequence ID" value="KVH87681"/>
    <property type="gene ID" value="Ccrd_025032"/>
</dbReference>
<feature type="compositionally biased region" description="Polar residues" evidence="5">
    <location>
        <begin position="164"/>
        <end position="178"/>
    </location>
</feature>
<dbReference type="CDD" id="cd23767">
    <property type="entry name" value="IQCD"/>
    <property type="match status" value="1"/>
</dbReference>
<dbReference type="InterPro" id="IPR027417">
    <property type="entry name" value="P-loop_NTPase"/>
</dbReference>
<dbReference type="Proteomes" id="UP000243975">
    <property type="component" value="Unassembled WGS sequence"/>
</dbReference>
<feature type="region of interest" description="Disordered" evidence="5">
    <location>
        <begin position="164"/>
        <end position="195"/>
    </location>
</feature>
<keyword evidence="1" id="KW-0112">Calmodulin-binding</keyword>
<evidence type="ECO:0000313" key="8">
    <source>
        <dbReference type="Proteomes" id="UP000243975"/>
    </source>
</evidence>
<dbReference type="GO" id="GO:0005516">
    <property type="term" value="F:calmodulin binding"/>
    <property type="evidence" value="ECO:0007669"/>
    <property type="project" value="UniProtKB-KW"/>
</dbReference>
<dbReference type="Pfam" id="PF13178">
    <property type="entry name" value="DUF4005"/>
    <property type="match status" value="1"/>
</dbReference>
<sequence>MIKKRSKRRWIFKKSGLDETTTIILHHESIINPIPQTDPISHSHYSTSEDQKHNAAALVIQTLFRGYLARRALEALKGVVKLQALVRGHNVRKRVNIRVQARLSHHRRNQISDHNSIHTRKRSAERWMEEIQAMLQKTQLAAHHHQEFDQDWEWDMSRRCQRRSLSPSCKTSQNQPHASSSSPSPSSRISGKRHSLPSYMSATESAMARITSPRQSKWSTDVKKSTSCARKRLCFNNVSHKKYMNSDGSEVEEKLMSERRLSICSCKERNESESESGRPSMSEESRWFR</sequence>
<comment type="caution">
    <text evidence="7">The sequence shown here is derived from an EMBL/GenBank/DDBJ whole genome shotgun (WGS) entry which is preliminary data.</text>
</comment>
<name>A0A103XBJ7_CYNCS</name>
<dbReference type="OMA" id="RCERSQN"/>
<evidence type="ECO:0000256" key="2">
    <source>
        <dbReference type="ARBA" id="ARBA00024341"/>
    </source>
</evidence>
<feature type="domain" description="DUF4005" evidence="6">
    <location>
        <begin position="166"/>
        <end position="253"/>
    </location>
</feature>
<gene>
    <name evidence="7" type="ORF">Ccrd_025032</name>
</gene>
<dbReference type="EMBL" id="LEKV01005934">
    <property type="protein sequence ID" value="KVH87681.1"/>
    <property type="molecule type" value="Genomic_DNA"/>
</dbReference>
<comment type="function">
    <text evidence="4">May be involved in cooperative interactions with calmodulins or calmodulin-like proteins. Recruits calmodulin proteins to microtubules, thus being a potential scaffold in cellular signaling and trafficking. May associate with nucleic acids and regulate gene expression at the transcriptional or post-transcriptional level.</text>
</comment>
<protein>
    <submittedName>
        <fullName evidence="7">IQ motif, EF-hand binding site-containing protein</fullName>
    </submittedName>
</protein>
<accession>A0A103XBJ7</accession>
<dbReference type="InterPro" id="IPR000048">
    <property type="entry name" value="IQ_motif_EF-hand-BS"/>
</dbReference>
<dbReference type="InterPro" id="IPR025064">
    <property type="entry name" value="DUF4005"/>
</dbReference>
<dbReference type="PROSITE" id="PS50096">
    <property type="entry name" value="IQ"/>
    <property type="match status" value="2"/>
</dbReference>
<dbReference type="Pfam" id="PF00612">
    <property type="entry name" value="IQ"/>
    <property type="match status" value="2"/>
</dbReference>
<dbReference type="SUPFAM" id="SSF52540">
    <property type="entry name" value="P-loop containing nucleoside triphosphate hydrolases"/>
    <property type="match status" value="1"/>
</dbReference>